<organism evidence="1 2">
    <name type="scientific">Propionispora hippei DSM 15287</name>
    <dbReference type="NCBI Taxonomy" id="1123003"/>
    <lineage>
        <taxon>Bacteria</taxon>
        <taxon>Bacillati</taxon>
        <taxon>Bacillota</taxon>
        <taxon>Negativicutes</taxon>
        <taxon>Selenomonadales</taxon>
        <taxon>Sporomusaceae</taxon>
        <taxon>Propionispora</taxon>
    </lineage>
</organism>
<protein>
    <submittedName>
        <fullName evidence="1">Putative sporulation protein YtxC</fullName>
    </submittedName>
</protein>
<dbReference type="NCBIfam" id="TIGR02834">
    <property type="entry name" value="spo_ytxC"/>
    <property type="match status" value="1"/>
</dbReference>
<dbReference type="EMBL" id="FQZD01000036">
    <property type="protein sequence ID" value="SHJ74811.1"/>
    <property type="molecule type" value="Genomic_DNA"/>
</dbReference>
<dbReference type="InterPro" id="IPR014199">
    <property type="entry name" value="Spore_YtxC"/>
</dbReference>
<dbReference type="AlphaFoldDB" id="A0A1M6LUG2"/>
<evidence type="ECO:0000313" key="2">
    <source>
        <dbReference type="Proteomes" id="UP000322917"/>
    </source>
</evidence>
<accession>A0A1M6LUG2</accession>
<proteinExistence type="predicted"/>
<dbReference type="OrthoDB" id="2986513at2"/>
<gene>
    <name evidence="1" type="ORF">SAMN02745170_03225</name>
</gene>
<dbReference type="RefSeq" id="WP_149735855.1">
    <property type="nucleotide sequence ID" value="NZ_FQZD01000036.1"/>
</dbReference>
<dbReference type="Proteomes" id="UP000322917">
    <property type="component" value="Unassembled WGS sequence"/>
</dbReference>
<reference evidence="1 2" key="1">
    <citation type="submission" date="2016-11" db="EMBL/GenBank/DDBJ databases">
        <authorList>
            <person name="Varghese N."/>
            <person name="Submissions S."/>
        </authorList>
    </citation>
    <scope>NUCLEOTIDE SEQUENCE [LARGE SCALE GENOMIC DNA]</scope>
    <source>
        <strain evidence="1 2">DSM 15287</strain>
    </source>
</reference>
<dbReference type="Pfam" id="PF08812">
    <property type="entry name" value="YtxC"/>
    <property type="match status" value="1"/>
</dbReference>
<name>A0A1M6LUG2_9FIRM</name>
<evidence type="ECO:0000313" key="1">
    <source>
        <dbReference type="EMBL" id="SHJ74811.1"/>
    </source>
</evidence>
<keyword evidence="2" id="KW-1185">Reference proteome</keyword>
<sequence>MKLLSVGLTGATDEIRVKLQKDCVALAQEGFQVAIDETSKGNYTFLGCNVVDGELSFRSYERIKQLLKDYVAQIVSELIVADEEKNIIRKIINQNYHYFNEEERAAVYENTLKALNGNKTNVIDFSLVDRRKQILSRLTDYLDHHHELVVEGFINFRLKDYREELVHLVDDVVEDFMMELEYKEFIRVLRYFVDIQEPQADEVHIVIDPEGVFKIIDTAGNSIHNQYLESYISQSADEINYGDLLVTALITLAPQEIVLHGCDPQKTQDTVEIIKNIFEGRVTICKGCSLCRPYVLGNITPDN</sequence>